<reference evidence="2" key="1">
    <citation type="journal article" date="2023" name="Front. Plant Sci.">
        <title>Chromosomal-level genome assembly of Melastoma candidum provides insights into trichome evolution.</title>
        <authorList>
            <person name="Zhong Y."/>
            <person name="Wu W."/>
            <person name="Sun C."/>
            <person name="Zou P."/>
            <person name="Liu Y."/>
            <person name="Dai S."/>
            <person name="Zhou R."/>
        </authorList>
    </citation>
    <scope>NUCLEOTIDE SEQUENCE [LARGE SCALE GENOMIC DNA]</scope>
</reference>
<organism evidence="1 2">
    <name type="scientific">Melastoma candidum</name>
    <dbReference type="NCBI Taxonomy" id="119954"/>
    <lineage>
        <taxon>Eukaryota</taxon>
        <taxon>Viridiplantae</taxon>
        <taxon>Streptophyta</taxon>
        <taxon>Embryophyta</taxon>
        <taxon>Tracheophyta</taxon>
        <taxon>Spermatophyta</taxon>
        <taxon>Magnoliopsida</taxon>
        <taxon>eudicotyledons</taxon>
        <taxon>Gunneridae</taxon>
        <taxon>Pentapetalae</taxon>
        <taxon>rosids</taxon>
        <taxon>malvids</taxon>
        <taxon>Myrtales</taxon>
        <taxon>Melastomataceae</taxon>
        <taxon>Melastomatoideae</taxon>
        <taxon>Melastomateae</taxon>
        <taxon>Melastoma</taxon>
    </lineage>
</organism>
<dbReference type="Proteomes" id="UP001057402">
    <property type="component" value="Chromosome 2"/>
</dbReference>
<sequence length="99" mass="11528">MVRCVDESSRSVVVRLARLFLEWCDWLVCFWNGAIGSWFGIPMVVGGLLRLMVNGLIGLATFLRNDCEIEMRLRHESNQWPDSVLNASMISVEEFHRRW</sequence>
<gene>
    <name evidence="1" type="ORF">MLD38_004824</name>
</gene>
<comment type="caution">
    <text evidence="1">The sequence shown here is derived from an EMBL/GenBank/DDBJ whole genome shotgun (WGS) entry which is preliminary data.</text>
</comment>
<keyword evidence="2" id="KW-1185">Reference proteome</keyword>
<evidence type="ECO:0000313" key="2">
    <source>
        <dbReference type="Proteomes" id="UP001057402"/>
    </source>
</evidence>
<protein>
    <submittedName>
        <fullName evidence="1">Uncharacterized protein</fullName>
    </submittedName>
</protein>
<name>A0ACB9S8V0_9MYRT</name>
<accession>A0ACB9S8V0</accession>
<evidence type="ECO:0000313" key="1">
    <source>
        <dbReference type="EMBL" id="KAI4386951.1"/>
    </source>
</evidence>
<proteinExistence type="predicted"/>
<dbReference type="EMBL" id="CM042881">
    <property type="protein sequence ID" value="KAI4386951.1"/>
    <property type="molecule type" value="Genomic_DNA"/>
</dbReference>